<reference evidence="1 2" key="1">
    <citation type="journal article" date="2012" name="Proc. Natl. Acad. Sci. U.S.A.">
        <title>Genome and physiology of a model Epsilonproteobacterium responsible for sulfide detoxification in marine oxygen depletion zones.</title>
        <authorList>
            <person name="Grote J."/>
            <person name="Schott T."/>
            <person name="Bruckner C.G."/>
            <person name="Glockner F.O."/>
            <person name="Jost G."/>
            <person name="Teeling H."/>
            <person name="Labrenz M."/>
            <person name="Jurgens K."/>
        </authorList>
    </citation>
    <scope>NUCLEOTIDE SEQUENCE [LARGE SCALE GENOMIC DNA]</scope>
    <source>
        <strain evidence="1 2">GD1</strain>
    </source>
</reference>
<dbReference type="PATRIC" id="fig|929558.5.peg.263"/>
<dbReference type="Proteomes" id="UP000006431">
    <property type="component" value="Unassembled WGS sequence"/>
</dbReference>
<name>B6BL53_SULGG</name>
<evidence type="ECO:0000313" key="1">
    <source>
        <dbReference type="EMBL" id="EHP28790.1"/>
    </source>
</evidence>
<comment type="caution">
    <text evidence="1">The sequence shown here is derived from an EMBL/GenBank/DDBJ whole genome shotgun (WGS) entry which is preliminary data.</text>
</comment>
<gene>
    <name evidence="1" type="ORF">SMGD1_0263</name>
</gene>
<dbReference type="HOGENOM" id="CLU_1795487_0_0_7"/>
<dbReference type="STRING" id="929558.SMGD1_0263"/>
<keyword evidence="2" id="KW-1185">Reference proteome</keyword>
<protein>
    <submittedName>
        <fullName evidence="1">Uncharacterized protein</fullName>
    </submittedName>
</protein>
<dbReference type="AlphaFoldDB" id="B6BL53"/>
<sequence length="144" mass="16484">MTNLIYYNKETGSYIQFEIEGEHTYSFFDNETDIKDAANNFVEYAMSKILQFGATIEFPIKLLQELEDEQEIDLFLLAPFNEKIKDALISCIFAIIPENNIKNYFDIKTNSHYISEAVGAESIIICQELYDGKYYATDVVNGGA</sequence>
<evidence type="ECO:0000313" key="2">
    <source>
        <dbReference type="Proteomes" id="UP000006431"/>
    </source>
</evidence>
<accession>B6BL53</accession>
<dbReference type="EMBL" id="AFRZ01000001">
    <property type="protein sequence ID" value="EHP28790.1"/>
    <property type="molecule type" value="Genomic_DNA"/>
</dbReference>
<organism evidence="1 2">
    <name type="scientific">Sulfurimonas gotlandica (strain DSM 19862 / JCM 16533 / GD1)</name>
    <dbReference type="NCBI Taxonomy" id="929558"/>
    <lineage>
        <taxon>Bacteria</taxon>
        <taxon>Pseudomonadati</taxon>
        <taxon>Campylobacterota</taxon>
        <taxon>Epsilonproteobacteria</taxon>
        <taxon>Campylobacterales</taxon>
        <taxon>Sulfurimonadaceae</taxon>
        <taxon>Sulfurimonas</taxon>
    </lineage>
</organism>
<dbReference type="RefSeq" id="WP_008338406.1">
    <property type="nucleotide sequence ID" value="NZ_AFRZ01000001.1"/>
</dbReference>
<proteinExistence type="predicted"/>
<accession>H1FTL4</accession>